<dbReference type="PANTHER" id="PTHR43764:SF1">
    <property type="entry name" value="MOLYBDOPTERIN MOLYBDOTRANSFERASE"/>
    <property type="match status" value="1"/>
</dbReference>
<dbReference type="GeneID" id="78249397"/>
<proteinExistence type="predicted"/>
<evidence type="ECO:0000256" key="1">
    <source>
        <dbReference type="ARBA" id="ARBA00005046"/>
    </source>
</evidence>
<accession>U3GTD7</accession>
<organism evidence="4 5">
    <name type="scientific">Corynebacterium argentoratense DSM 44202</name>
    <dbReference type="NCBI Taxonomy" id="1348662"/>
    <lineage>
        <taxon>Bacteria</taxon>
        <taxon>Bacillati</taxon>
        <taxon>Actinomycetota</taxon>
        <taxon>Actinomycetes</taxon>
        <taxon>Mycobacteriales</taxon>
        <taxon>Corynebacteriaceae</taxon>
        <taxon>Corynebacterium</taxon>
    </lineage>
</organism>
<feature type="domain" description="MoaB/Mog" evidence="3">
    <location>
        <begin position="38"/>
        <end position="180"/>
    </location>
</feature>
<dbReference type="Gene3D" id="3.40.980.10">
    <property type="entry name" value="MoaB/Mog-like domain"/>
    <property type="match status" value="1"/>
</dbReference>
<dbReference type="eggNOG" id="COG0521">
    <property type="taxonomic scope" value="Bacteria"/>
</dbReference>
<dbReference type="HOGENOM" id="CLU_077358_4_0_11"/>
<dbReference type="GO" id="GO:0006777">
    <property type="term" value="P:Mo-molybdopterin cofactor biosynthetic process"/>
    <property type="evidence" value="ECO:0007669"/>
    <property type="project" value="UniProtKB-KW"/>
</dbReference>
<dbReference type="PATRIC" id="fig|1348662.3.peg.557"/>
<evidence type="ECO:0000259" key="3">
    <source>
        <dbReference type="SMART" id="SM00852"/>
    </source>
</evidence>
<dbReference type="Pfam" id="PF00994">
    <property type="entry name" value="MoCF_biosynth"/>
    <property type="match status" value="1"/>
</dbReference>
<dbReference type="OrthoDB" id="9784492at2"/>
<name>U3GTD7_9CORY</name>
<dbReference type="EMBL" id="CP006365">
    <property type="protein sequence ID" value="AGU14720.1"/>
    <property type="molecule type" value="Genomic_DNA"/>
</dbReference>
<evidence type="ECO:0000313" key="4">
    <source>
        <dbReference type="EMBL" id="AGU14720.1"/>
    </source>
</evidence>
<dbReference type="KEGG" id="caz:CARG_02840"/>
<comment type="pathway">
    <text evidence="1">Cofactor biosynthesis; molybdopterin biosynthesis.</text>
</comment>
<evidence type="ECO:0000313" key="5">
    <source>
        <dbReference type="Proteomes" id="UP000016943"/>
    </source>
</evidence>
<dbReference type="AlphaFoldDB" id="U3GTD7"/>
<dbReference type="InterPro" id="IPR051920">
    <property type="entry name" value="MPT_Adenylyltrnsfr/MoaC-Rel"/>
</dbReference>
<dbReference type="RefSeq" id="WP_020975871.1">
    <property type="nucleotide sequence ID" value="NC_022198.1"/>
</dbReference>
<dbReference type="CDD" id="cd00886">
    <property type="entry name" value="MogA_MoaB"/>
    <property type="match status" value="1"/>
</dbReference>
<evidence type="ECO:0000256" key="2">
    <source>
        <dbReference type="ARBA" id="ARBA00023150"/>
    </source>
</evidence>
<gene>
    <name evidence="4" type="ORF">CARG_02840</name>
</gene>
<dbReference type="InterPro" id="IPR036425">
    <property type="entry name" value="MoaB/Mog-like_dom_sf"/>
</dbReference>
<dbReference type="SUPFAM" id="SSF53218">
    <property type="entry name" value="Molybdenum cofactor biosynthesis proteins"/>
    <property type="match status" value="1"/>
</dbReference>
<sequence>MTGQTGHLGSLEDIVEPDDNLLRETEAESTIPPVRRAIVVLVSDSAMDSDDRTGDLVTELLSEDNFEVDGVVSVAAKRSTIRKAIETAVVGGADLVVTIGGTGAGPRNKTPDATRAVLDQILPGIAQALRASGLACGAIDACTSRGIAGVSGSTVIVNLAPSRAAIRDGMATLGPLVHHVIDQLQQWTCD</sequence>
<dbReference type="STRING" id="1348662.CARG_02840"/>
<dbReference type="InterPro" id="IPR001453">
    <property type="entry name" value="MoaB/Mog_dom"/>
</dbReference>
<keyword evidence="2" id="KW-0501">Molybdenum cofactor biosynthesis</keyword>
<dbReference type="PANTHER" id="PTHR43764">
    <property type="entry name" value="MOLYBDENUM COFACTOR BIOSYNTHESIS"/>
    <property type="match status" value="1"/>
</dbReference>
<dbReference type="SMART" id="SM00852">
    <property type="entry name" value="MoCF_biosynth"/>
    <property type="match status" value="1"/>
</dbReference>
<dbReference type="Proteomes" id="UP000016943">
    <property type="component" value="Chromosome"/>
</dbReference>
<reference evidence="4 5" key="1">
    <citation type="journal article" date="2013" name="Genome Announc.">
        <title>Whole-Genome Sequence of the Clinical Strain Corynebacterium argentoratense DSM 44202, Isolated from a Human Throat Specimen.</title>
        <authorList>
            <person name="Bomholt C."/>
            <person name="Glaub A."/>
            <person name="Gravermann K."/>
            <person name="Albersmeier A."/>
            <person name="Brinkrolf K."/>
            <person name="Ruckert C."/>
            <person name="Tauch A."/>
        </authorList>
    </citation>
    <scope>NUCLEOTIDE SEQUENCE [LARGE SCALE GENOMIC DNA]</scope>
    <source>
        <strain evidence="4">DSM 44202</strain>
    </source>
</reference>
<keyword evidence="5" id="KW-1185">Reference proteome</keyword>
<protein>
    <recommendedName>
        <fullName evidence="3">MoaB/Mog domain-containing protein</fullName>
    </recommendedName>
</protein>